<accession>A0ABR1HP04</accession>
<keyword evidence="3" id="KW-1185">Reference proteome</keyword>
<proteinExistence type="predicted"/>
<evidence type="ECO:0000313" key="3">
    <source>
        <dbReference type="Proteomes" id="UP001498476"/>
    </source>
</evidence>
<dbReference type="InterPro" id="IPR031352">
    <property type="entry name" value="SesA"/>
</dbReference>
<dbReference type="Proteomes" id="UP001498476">
    <property type="component" value="Unassembled WGS sequence"/>
</dbReference>
<sequence>MSSVETTKTQALRQLETATFVLSRAIESCGTVGDNADIPKAFPAVGKRLPLLAEILRSIQAHLKSTTAEADQTKDLYPDIKQLADECYQQIPHLQALFDTISTTEDSIKKIEQYRKAVQGGGGKRVEKVMIDLLDGVSLVAVEPLVSEEQIKMLQEALDEMKKLPPSLADEDPSGGTVLYNYGPGNQFYHGGKGHQNHCSGGFQVTGDNSGARYTYAEKPKEKDATS</sequence>
<comment type="caution">
    <text evidence="2">The sequence shown here is derived from an EMBL/GenBank/DDBJ whole genome shotgun (WGS) entry which is preliminary data.</text>
</comment>
<gene>
    <name evidence="2" type="ORF">QQX98_001479</name>
</gene>
<organism evidence="2 3">
    <name type="scientific">Neonectria punicea</name>
    <dbReference type="NCBI Taxonomy" id="979145"/>
    <lineage>
        <taxon>Eukaryota</taxon>
        <taxon>Fungi</taxon>
        <taxon>Dikarya</taxon>
        <taxon>Ascomycota</taxon>
        <taxon>Pezizomycotina</taxon>
        <taxon>Sordariomycetes</taxon>
        <taxon>Hypocreomycetidae</taxon>
        <taxon>Hypocreales</taxon>
        <taxon>Nectriaceae</taxon>
        <taxon>Neonectria</taxon>
    </lineage>
</organism>
<dbReference type="EMBL" id="JAZAVJ010000014">
    <property type="protein sequence ID" value="KAK7422691.1"/>
    <property type="molecule type" value="Genomic_DNA"/>
</dbReference>
<dbReference type="Pfam" id="PF17107">
    <property type="entry name" value="SesA"/>
    <property type="match status" value="1"/>
</dbReference>
<protein>
    <recommendedName>
        <fullName evidence="1">NACHT-NTPase and P-loop NTPases N-terminal domain-containing protein</fullName>
    </recommendedName>
</protein>
<evidence type="ECO:0000259" key="1">
    <source>
        <dbReference type="Pfam" id="PF17107"/>
    </source>
</evidence>
<feature type="domain" description="NACHT-NTPase and P-loop NTPases N-terminal" evidence="1">
    <location>
        <begin position="21"/>
        <end position="138"/>
    </location>
</feature>
<reference evidence="2 3" key="1">
    <citation type="journal article" date="2025" name="Microbiol. Resour. Announc.">
        <title>Draft genome sequences for Neonectria magnoliae and Neonectria punicea, canker pathogens of Liriodendron tulipifera and Acer saccharum in West Virginia.</title>
        <authorList>
            <person name="Petronek H.M."/>
            <person name="Kasson M.T."/>
            <person name="Metheny A.M."/>
            <person name="Stauder C.M."/>
            <person name="Lovett B."/>
            <person name="Lynch S.C."/>
            <person name="Garnas J.R."/>
            <person name="Kasson L.R."/>
            <person name="Stajich J.E."/>
        </authorList>
    </citation>
    <scope>NUCLEOTIDE SEQUENCE [LARGE SCALE GENOMIC DNA]</scope>
    <source>
        <strain evidence="2 3">NRRL 64653</strain>
    </source>
</reference>
<evidence type="ECO:0000313" key="2">
    <source>
        <dbReference type="EMBL" id="KAK7422691.1"/>
    </source>
</evidence>
<name>A0ABR1HP04_9HYPO</name>